<dbReference type="GO" id="GO:0016192">
    <property type="term" value="P:vesicle-mediated transport"/>
    <property type="evidence" value="ECO:0007669"/>
    <property type="project" value="InterPro"/>
</dbReference>
<evidence type="ECO:0000256" key="1">
    <source>
        <dbReference type="ARBA" id="ARBA00004308"/>
    </source>
</evidence>
<dbReference type="GO" id="GO:0030117">
    <property type="term" value="C:membrane coat"/>
    <property type="evidence" value="ECO:0007669"/>
    <property type="project" value="InterPro"/>
</dbReference>
<evidence type="ECO:0000259" key="6">
    <source>
        <dbReference type="Pfam" id="PF01602"/>
    </source>
</evidence>
<sequence>MQIVGILLNDHSPGVVGAAAAAFTSVCPNNLSLIGRNYRRLCEVLPDVEEWGQILLIEILLRFVIAKHGLVQESIMFQSCCTESSQSEKDGSDINSAFEEDNGDTGRGFMSELVNMVSRCYIEGPDEYLSRLSYINEVSSGLDRSCFMSGRGNDDVKMLLQCTSPLLWSHNSAVVLAAAGVHWIMAPREDVKRIVKPLLFLLRSSHVSKYVVLCNIQVFAKAMPFLFAPHFEDFFISSSDSYQIKALKLEILSSIAMDSSISSIFQEFQIEHPGIEESSDRRDGLWRLGEEEHGNVEDWKERETTICMALGPLFASLCFN</sequence>
<comment type="subcellular location">
    <subcellularLocation>
        <location evidence="1">Endomembrane system</location>
    </subcellularLocation>
</comment>
<keyword evidence="5" id="KW-0472">Membrane</keyword>
<dbReference type="InterPro" id="IPR026739">
    <property type="entry name" value="AP_beta"/>
</dbReference>
<dbReference type="Gene3D" id="1.25.10.10">
    <property type="entry name" value="Leucine-rich Repeat Variant"/>
    <property type="match status" value="1"/>
</dbReference>
<evidence type="ECO:0000256" key="4">
    <source>
        <dbReference type="ARBA" id="ARBA00022927"/>
    </source>
</evidence>
<gene>
    <name evidence="7" type="primary">AP3BA_1</name>
    <name evidence="7" type="ORF">CK203_073269</name>
</gene>
<name>A0A438ENE1_VITVI</name>
<comment type="similarity">
    <text evidence="2">Belongs to the adaptor complexes large subunit family.</text>
</comment>
<dbReference type="InterPro" id="IPR016024">
    <property type="entry name" value="ARM-type_fold"/>
</dbReference>
<dbReference type="Pfam" id="PF01602">
    <property type="entry name" value="Adaptin_N"/>
    <property type="match status" value="1"/>
</dbReference>
<dbReference type="SUPFAM" id="SSF48371">
    <property type="entry name" value="ARM repeat"/>
    <property type="match status" value="1"/>
</dbReference>
<dbReference type="PANTHER" id="PTHR11134">
    <property type="entry name" value="ADAPTOR COMPLEX SUBUNIT BETA FAMILY MEMBER"/>
    <property type="match status" value="1"/>
</dbReference>
<reference evidence="7 8" key="1">
    <citation type="journal article" date="2018" name="PLoS Genet.">
        <title>Population sequencing reveals clonal diversity and ancestral inbreeding in the grapevine cultivar Chardonnay.</title>
        <authorList>
            <person name="Roach M.J."/>
            <person name="Johnson D.L."/>
            <person name="Bohlmann J."/>
            <person name="van Vuuren H.J."/>
            <person name="Jones S.J."/>
            <person name="Pretorius I.S."/>
            <person name="Schmidt S.A."/>
            <person name="Borneman A.R."/>
        </authorList>
    </citation>
    <scope>NUCLEOTIDE SEQUENCE [LARGE SCALE GENOMIC DNA]</scope>
    <source>
        <strain evidence="8">cv. Chardonnay</strain>
        <tissue evidence="7">Leaf</tissue>
    </source>
</reference>
<dbReference type="GO" id="GO:0012505">
    <property type="term" value="C:endomembrane system"/>
    <property type="evidence" value="ECO:0007669"/>
    <property type="project" value="UniProtKB-SubCell"/>
</dbReference>
<keyword evidence="3" id="KW-0813">Transport</keyword>
<feature type="domain" description="Clathrin/coatomer adaptor adaptin-like N-terminal" evidence="6">
    <location>
        <begin position="7"/>
        <end position="270"/>
    </location>
</feature>
<evidence type="ECO:0000256" key="5">
    <source>
        <dbReference type="ARBA" id="ARBA00023136"/>
    </source>
</evidence>
<evidence type="ECO:0000313" key="7">
    <source>
        <dbReference type="EMBL" id="RVW49263.1"/>
    </source>
</evidence>
<keyword evidence="4" id="KW-0653">Protein transport</keyword>
<evidence type="ECO:0000256" key="2">
    <source>
        <dbReference type="ARBA" id="ARBA00006613"/>
    </source>
</evidence>
<evidence type="ECO:0000256" key="3">
    <source>
        <dbReference type="ARBA" id="ARBA00022448"/>
    </source>
</evidence>
<dbReference type="EMBL" id="QGNW01001229">
    <property type="protein sequence ID" value="RVW49263.1"/>
    <property type="molecule type" value="Genomic_DNA"/>
</dbReference>
<dbReference type="GO" id="GO:0006886">
    <property type="term" value="P:intracellular protein transport"/>
    <property type="evidence" value="ECO:0007669"/>
    <property type="project" value="InterPro"/>
</dbReference>
<dbReference type="AlphaFoldDB" id="A0A438ENE1"/>
<organism evidence="7 8">
    <name type="scientific">Vitis vinifera</name>
    <name type="common">Grape</name>
    <dbReference type="NCBI Taxonomy" id="29760"/>
    <lineage>
        <taxon>Eukaryota</taxon>
        <taxon>Viridiplantae</taxon>
        <taxon>Streptophyta</taxon>
        <taxon>Embryophyta</taxon>
        <taxon>Tracheophyta</taxon>
        <taxon>Spermatophyta</taxon>
        <taxon>Magnoliopsida</taxon>
        <taxon>eudicotyledons</taxon>
        <taxon>Gunneridae</taxon>
        <taxon>Pentapetalae</taxon>
        <taxon>rosids</taxon>
        <taxon>Vitales</taxon>
        <taxon>Vitaceae</taxon>
        <taxon>Viteae</taxon>
        <taxon>Vitis</taxon>
    </lineage>
</organism>
<accession>A0A438ENE1</accession>
<dbReference type="InterPro" id="IPR011989">
    <property type="entry name" value="ARM-like"/>
</dbReference>
<dbReference type="InterPro" id="IPR002553">
    <property type="entry name" value="Clathrin/coatomer_adapt-like_N"/>
</dbReference>
<proteinExistence type="inferred from homology"/>
<protein>
    <submittedName>
        <fullName evidence="7">AP3-complex subunit beta-A</fullName>
    </submittedName>
</protein>
<dbReference type="Proteomes" id="UP000288805">
    <property type="component" value="Unassembled WGS sequence"/>
</dbReference>
<evidence type="ECO:0000313" key="8">
    <source>
        <dbReference type="Proteomes" id="UP000288805"/>
    </source>
</evidence>
<comment type="caution">
    <text evidence="7">The sequence shown here is derived from an EMBL/GenBank/DDBJ whole genome shotgun (WGS) entry which is preliminary data.</text>
</comment>